<protein>
    <recommendedName>
        <fullName evidence="3">Rna-directed dna polymerase from mobile element jockey-like</fullName>
    </recommendedName>
</protein>
<evidence type="ECO:0000313" key="1">
    <source>
        <dbReference type="EMBL" id="RMC04390.1"/>
    </source>
</evidence>
<dbReference type="OrthoDB" id="9217840at2759"/>
<dbReference type="PANTHER" id="PTHR33332">
    <property type="entry name" value="REVERSE TRANSCRIPTASE DOMAIN-CONTAINING PROTEIN"/>
    <property type="match status" value="1"/>
</dbReference>
<evidence type="ECO:0008006" key="3">
    <source>
        <dbReference type="Google" id="ProtNLM"/>
    </source>
</evidence>
<organism evidence="1 2">
    <name type="scientific">Hirundo rustica rustica</name>
    <dbReference type="NCBI Taxonomy" id="333673"/>
    <lineage>
        <taxon>Eukaryota</taxon>
        <taxon>Metazoa</taxon>
        <taxon>Chordata</taxon>
        <taxon>Craniata</taxon>
        <taxon>Vertebrata</taxon>
        <taxon>Euteleostomi</taxon>
        <taxon>Archelosauria</taxon>
        <taxon>Archosauria</taxon>
        <taxon>Dinosauria</taxon>
        <taxon>Saurischia</taxon>
        <taxon>Theropoda</taxon>
        <taxon>Coelurosauria</taxon>
        <taxon>Aves</taxon>
        <taxon>Neognathae</taxon>
        <taxon>Neoaves</taxon>
        <taxon>Telluraves</taxon>
        <taxon>Australaves</taxon>
        <taxon>Passeriformes</taxon>
        <taxon>Sylvioidea</taxon>
        <taxon>Hirundinidae</taxon>
        <taxon>Hirundo</taxon>
    </lineage>
</organism>
<evidence type="ECO:0000313" key="2">
    <source>
        <dbReference type="Proteomes" id="UP000269221"/>
    </source>
</evidence>
<accession>A0A3M0JZP5</accession>
<comment type="caution">
    <text evidence="1">The sequence shown here is derived from an EMBL/GenBank/DDBJ whole genome shotgun (WGS) entry which is preliminary data.</text>
</comment>
<dbReference type="Proteomes" id="UP000269221">
    <property type="component" value="Unassembled WGS sequence"/>
</dbReference>
<proteinExistence type="predicted"/>
<reference evidence="1 2" key="1">
    <citation type="submission" date="2018-07" db="EMBL/GenBank/DDBJ databases">
        <title>A high quality draft genome assembly of the barn swallow (H. rustica rustica).</title>
        <authorList>
            <person name="Formenti G."/>
            <person name="Chiara M."/>
            <person name="Poveda L."/>
            <person name="Francoijs K.-J."/>
            <person name="Bonisoli-Alquati A."/>
            <person name="Canova L."/>
            <person name="Gianfranceschi L."/>
            <person name="Horner D.S."/>
            <person name="Saino N."/>
        </authorList>
    </citation>
    <scope>NUCLEOTIDE SEQUENCE [LARGE SCALE GENOMIC DNA]</scope>
    <source>
        <strain evidence="1">Chelidonia</strain>
        <tissue evidence="1">Blood</tissue>
    </source>
</reference>
<dbReference type="EMBL" id="QRBI01000126">
    <property type="protein sequence ID" value="RMC04390.1"/>
    <property type="molecule type" value="Genomic_DNA"/>
</dbReference>
<sequence>MVSETECTLSKFIDNTKLCGVVSTLEGREAIQRDLDKLEKWTPENVMKFSKARCEVLHLSQGNPKHEYRLGREWIESRPGEKDLGVMVDENVNMTWQCVLGAQKANIILGCIKRSVTSRSREAILLHSCEMRSHLEYFIQLWYPQHKKDIDLLE</sequence>
<keyword evidence="2" id="KW-1185">Reference proteome</keyword>
<name>A0A3M0JZP5_HIRRU</name>
<dbReference type="AlphaFoldDB" id="A0A3M0JZP5"/>
<gene>
    <name evidence="1" type="ORF">DUI87_19211</name>
</gene>